<sequence>MKVFKVLPIRVAALFLLLALIGLNIKSRYATSQPSILPAREIPPGGLIDNDTNGKVPGNPQNAVEDFTKIYAAIETFRGQNNGQYPPKILDVLKVLNAGLKSTDIEKIKTGIKASYDTFLNPDAKYSDDPLARRRPNDVIKYNLYNKRPDGTLVGNPPSGKKDLLMETSLYVHQNVRTLPGQRSVSNPVGFYVVLWHDGTIQRIAYDQVLYMPKGGGDFTRAFPGQAGVPANALTYDEFYRLSGWKKGPRGMEGGKGQSYNDKLPR</sequence>
<evidence type="ECO:0000313" key="2">
    <source>
        <dbReference type="Proteomes" id="UP000237684"/>
    </source>
</evidence>
<accession>A0A2S8SP66</accession>
<reference evidence="1 2" key="1">
    <citation type="journal article" date="2018" name="Syst. Appl. Microbiol.">
        <title>Abditibacterium utsteinense sp. nov., the first cultivated member of candidate phylum FBP, isolated from ice-free Antarctic soil samples.</title>
        <authorList>
            <person name="Tahon G."/>
            <person name="Tytgat B."/>
            <person name="Lebbe L."/>
            <person name="Carlier A."/>
            <person name="Willems A."/>
        </authorList>
    </citation>
    <scope>NUCLEOTIDE SEQUENCE [LARGE SCALE GENOMIC DNA]</scope>
    <source>
        <strain evidence="1 2">LMG 29911</strain>
    </source>
</reference>
<organism evidence="1 2">
    <name type="scientific">Abditibacterium utsteinense</name>
    <dbReference type="NCBI Taxonomy" id="1960156"/>
    <lineage>
        <taxon>Bacteria</taxon>
        <taxon>Pseudomonadati</taxon>
        <taxon>Abditibacteriota</taxon>
        <taxon>Abditibacteriia</taxon>
        <taxon>Abditibacteriales</taxon>
        <taxon>Abditibacteriaceae</taxon>
        <taxon>Abditibacterium</taxon>
    </lineage>
</organism>
<dbReference type="RefSeq" id="WP_106381280.1">
    <property type="nucleotide sequence ID" value="NZ_NIGF01000028.1"/>
</dbReference>
<name>A0A2S8SP66_9BACT</name>
<comment type="caution">
    <text evidence="1">The sequence shown here is derived from an EMBL/GenBank/DDBJ whole genome shotgun (WGS) entry which is preliminary data.</text>
</comment>
<evidence type="ECO:0000313" key="1">
    <source>
        <dbReference type="EMBL" id="PQV62587.1"/>
    </source>
</evidence>
<gene>
    <name evidence="1" type="ORF">B1R32_12825</name>
</gene>
<dbReference type="EMBL" id="NIGF01000028">
    <property type="protein sequence ID" value="PQV62587.1"/>
    <property type="molecule type" value="Genomic_DNA"/>
</dbReference>
<dbReference type="Proteomes" id="UP000237684">
    <property type="component" value="Unassembled WGS sequence"/>
</dbReference>
<dbReference type="InParanoid" id="A0A2S8SP66"/>
<keyword evidence="2" id="KW-1185">Reference proteome</keyword>
<protein>
    <submittedName>
        <fullName evidence="1">Uncharacterized protein</fullName>
    </submittedName>
</protein>
<dbReference type="AlphaFoldDB" id="A0A2S8SP66"/>
<proteinExistence type="predicted"/>